<dbReference type="InParanoid" id="A0A1D3CSA9"/>
<gene>
    <name evidence="2" type="ORF">cyc_07343</name>
</gene>
<dbReference type="VEuPathDB" id="ToxoDB:cyc_07343"/>
<feature type="compositionally biased region" description="Polar residues" evidence="1">
    <location>
        <begin position="95"/>
        <end position="112"/>
    </location>
</feature>
<reference evidence="2 3" key="1">
    <citation type="journal article" date="2016" name="BMC Genomics">
        <title>Comparative genomics reveals Cyclospora cayetanensis possesses coccidia-like metabolism and invasion components but unique surface antigens.</title>
        <authorList>
            <person name="Liu S."/>
            <person name="Wang L."/>
            <person name="Zheng H."/>
            <person name="Xu Z."/>
            <person name="Roellig D.M."/>
            <person name="Li N."/>
            <person name="Frace M.A."/>
            <person name="Tang K."/>
            <person name="Arrowood M.J."/>
            <person name="Moss D.M."/>
            <person name="Zhang L."/>
            <person name="Feng Y."/>
            <person name="Xiao L."/>
        </authorList>
    </citation>
    <scope>NUCLEOTIDE SEQUENCE [LARGE SCALE GENOMIC DNA]</scope>
    <source>
        <strain evidence="2 3">CHN_HEN01</strain>
    </source>
</reference>
<organism evidence="2 3">
    <name type="scientific">Cyclospora cayetanensis</name>
    <dbReference type="NCBI Taxonomy" id="88456"/>
    <lineage>
        <taxon>Eukaryota</taxon>
        <taxon>Sar</taxon>
        <taxon>Alveolata</taxon>
        <taxon>Apicomplexa</taxon>
        <taxon>Conoidasida</taxon>
        <taxon>Coccidia</taxon>
        <taxon>Eucoccidiorida</taxon>
        <taxon>Eimeriorina</taxon>
        <taxon>Eimeriidae</taxon>
        <taxon>Cyclospora</taxon>
    </lineage>
</organism>
<comment type="caution">
    <text evidence="2">The sequence shown here is derived from an EMBL/GenBank/DDBJ whole genome shotgun (WGS) entry which is preliminary data.</text>
</comment>
<feature type="region of interest" description="Disordered" evidence="1">
    <location>
        <begin position="1"/>
        <end position="166"/>
    </location>
</feature>
<protein>
    <submittedName>
        <fullName evidence="2">Uncharacterized protein</fullName>
    </submittedName>
</protein>
<dbReference type="Proteomes" id="UP000095192">
    <property type="component" value="Unassembled WGS sequence"/>
</dbReference>
<evidence type="ECO:0000256" key="1">
    <source>
        <dbReference type="SAM" id="MobiDB-lite"/>
    </source>
</evidence>
<dbReference type="AlphaFoldDB" id="A0A1D3CSA9"/>
<keyword evidence="3" id="KW-1185">Reference proteome</keyword>
<evidence type="ECO:0000313" key="2">
    <source>
        <dbReference type="EMBL" id="OEH74084.1"/>
    </source>
</evidence>
<evidence type="ECO:0000313" key="3">
    <source>
        <dbReference type="Proteomes" id="UP000095192"/>
    </source>
</evidence>
<sequence length="244" mass="24909">MHASSSSKEAEVAAADSSADPAVSRPLADASSAALTQRTLPEGRDREEVGRDTEEEAEASFQGAEASLVETDEEHSVRHSADGRVEGSGEERASSRGNSTSRRHPSLQQPHVGTQGASSGAAVKAASKENSLSAADTPEEKQQQQQATRQAGASAERIHREATSAAAAYASPVVAPVVAAPIVNASAAAAAFSPPDISGAVAAPLSAAADTFPASRAETPAYKIGPLCSRCTTTALYQFLESPT</sequence>
<feature type="compositionally biased region" description="Low complexity" evidence="1">
    <location>
        <begin position="1"/>
        <end position="24"/>
    </location>
</feature>
<feature type="compositionally biased region" description="Low complexity" evidence="1">
    <location>
        <begin position="143"/>
        <end position="155"/>
    </location>
</feature>
<accession>A0A1D3CSA9</accession>
<feature type="compositionally biased region" description="Basic and acidic residues" evidence="1">
    <location>
        <begin position="74"/>
        <end position="94"/>
    </location>
</feature>
<feature type="compositionally biased region" description="Basic and acidic residues" evidence="1">
    <location>
        <begin position="41"/>
        <end position="52"/>
    </location>
</feature>
<dbReference type="VEuPathDB" id="ToxoDB:LOC34623328"/>
<feature type="compositionally biased region" description="Low complexity" evidence="1">
    <location>
        <begin position="116"/>
        <end position="125"/>
    </location>
</feature>
<name>A0A1D3CSA9_9EIME</name>
<proteinExistence type="predicted"/>
<dbReference type="EMBL" id="JROU02002129">
    <property type="protein sequence ID" value="OEH74084.1"/>
    <property type="molecule type" value="Genomic_DNA"/>
</dbReference>